<sequence>MDSFGASQKTPGMEKGVEDVTELDLNLGGFHPPDIIQVGNSSASMVSPCPWAAARTLLQRPNIFSASATSVASCMANPATATRITARSAVKTVTATRNSGAHPPVSADTPAILTLNSFARGGDGGGKSFCDNCFHKDTELVVALSMGWLRLDGKRRCNKMIRINGNGRALLAKVVGECDSVYSCDTEHNFEPPCPYNDVDASPAVWKAMGLKEEIGVFKITWYDV</sequence>
<organism evidence="5">
    <name type="scientific">Aegilops tauschii</name>
    <name type="common">Tausch's goatgrass</name>
    <name type="synonym">Aegilops squarrosa</name>
    <dbReference type="NCBI Taxonomy" id="37682"/>
    <lineage>
        <taxon>Eukaryota</taxon>
        <taxon>Viridiplantae</taxon>
        <taxon>Streptophyta</taxon>
        <taxon>Embryophyta</taxon>
        <taxon>Tracheophyta</taxon>
        <taxon>Spermatophyta</taxon>
        <taxon>Magnoliopsida</taxon>
        <taxon>Liliopsida</taxon>
        <taxon>Poales</taxon>
        <taxon>Poaceae</taxon>
        <taxon>BOP clade</taxon>
        <taxon>Pooideae</taxon>
        <taxon>Triticodae</taxon>
        <taxon>Triticeae</taxon>
        <taxon>Triticinae</taxon>
        <taxon>Aegilops</taxon>
    </lineage>
</organism>
<dbReference type="CDD" id="cd22270">
    <property type="entry name" value="DPBB_kiwellin-like"/>
    <property type="match status" value="1"/>
</dbReference>
<dbReference type="Gene3D" id="2.40.40.10">
    <property type="entry name" value="RlpA-like domain"/>
    <property type="match status" value="1"/>
</dbReference>
<evidence type="ECO:0000256" key="1">
    <source>
        <dbReference type="ARBA" id="ARBA00004613"/>
    </source>
</evidence>
<evidence type="ECO:0000313" key="5">
    <source>
        <dbReference type="EnsemblPlants" id="EMT06199"/>
    </source>
</evidence>
<dbReference type="InterPro" id="IPR036908">
    <property type="entry name" value="RlpA-like_sf"/>
</dbReference>
<dbReference type="PANTHER" id="PTHR33191:SF50">
    <property type="entry name" value="RIPENING-RELATED PROTEIN 4"/>
    <property type="match status" value="1"/>
</dbReference>
<dbReference type="EnsemblPlants" id="EMT06199">
    <property type="protein sequence ID" value="EMT06199"/>
    <property type="gene ID" value="F775_02570"/>
</dbReference>
<dbReference type="GO" id="GO:0005576">
    <property type="term" value="C:extracellular region"/>
    <property type="evidence" value="ECO:0007669"/>
    <property type="project" value="UniProtKB-SubCell"/>
</dbReference>
<dbReference type="InterPro" id="IPR039271">
    <property type="entry name" value="Kiwellin-like"/>
</dbReference>
<evidence type="ECO:0000256" key="3">
    <source>
        <dbReference type="ARBA" id="ARBA00022525"/>
    </source>
</evidence>
<evidence type="ECO:0008006" key="6">
    <source>
        <dbReference type="Google" id="ProtNLM"/>
    </source>
</evidence>
<comment type="subcellular location">
    <subcellularLocation>
        <location evidence="1">Secreted</location>
    </subcellularLocation>
</comment>
<dbReference type="PANTHER" id="PTHR33191">
    <property type="entry name" value="RIPENING-RELATED PROTEIN 2-RELATED"/>
    <property type="match status" value="1"/>
</dbReference>
<evidence type="ECO:0000256" key="4">
    <source>
        <dbReference type="ARBA" id="ARBA00022729"/>
    </source>
</evidence>
<keyword evidence="3" id="KW-0964">Secreted</keyword>
<comment type="similarity">
    <text evidence="2">Belongs to the kiwellin family.</text>
</comment>
<dbReference type="Pfam" id="PF24300">
    <property type="entry name" value="KWL1"/>
    <property type="match status" value="1"/>
</dbReference>
<keyword evidence="4" id="KW-0732">Signal</keyword>
<name>M8AXR6_AEGTA</name>
<accession>M8AXR6</accession>
<dbReference type="SUPFAM" id="SSF50685">
    <property type="entry name" value="Barwin-like endoglucanases"/>
    <property type="match status" value="1"/>
</dbReference>
<dbReference type="AlphaFoldDB" id="M8AXR6"/>
<proteinExistence type="inferred from homology"/>
<protein>
    <recommendedName>
        <fullName evidence="6">Ripening-related protein 4</fullName>
    </recommendedName>
</protein>
<reference evidence="5" key="1">
    <citation type="submission" date="2015-06" db="UniProtKB">
        <authorList>
            <consortium name="EnsemblPlants"/>
        </authorList>
    </citation>
    <scope>IDENTIFICATION</scope>
</reference>
<evidence type="ECO:0000256" key="2">
    <source>
        <dbReference type="ARBA" id="ARBA00005592"/>
    </source>
</evidence>